<dbReference type="EC" id="2.7.11.1" evidence="4"/>
<dbReference type="CDD" id="cd14014">
    <property type="entry name" value="STKc_PknB_like"/>
    <property type="match status" value="1"/>
</dbReference>
<dbReference type="InterPro" id="IPR011009">
    <property type="entry name" value="Kinase-like_dom_sf"/>
</dbReference>
<proteinExistence type="predicted"/>
<dbReference type="GO" id="GO:0005737">
    <property type="term" value="C:cytoplasm"/>
    <property type="evidence" value="ECO:0007669"/>
    <property type="project" value="TreeGrafter"/>
</dbReference>
<dbReference type="Pfam" id="PF00069">
    <property type="entry name" value="Pkinase"/>
    <property type="match status" value="1"/>
</dbReference>
<protein>
    <submittedName>
        <fullName evidence="4">Serine/threonine-protein kinase PrkC</fullName>
        <ecNumber evidence="4">2.7.11.1</ecNumber>
    </submittedName>
</protein>
<dbReference type="PROSITE" id="PS50011">
    <property type="entry name" value="PROTEIN_KINASE_DOM"/>
    <property type="match status" value="1"/>
</dbReference>
<keyword evidence="2" id="KW-0472">Membrane</keyword>
<feature type="region of interest" description="Disordered" evidence="1">
    <location>
        <begin position="289"/>
        <end position="315"/>
    </location>
</feature>
<feature type="region of interest" description="Disordered" evidence="1">
    <location>
        <begin position="1"/>
        <end position="21"/>
    </location>
</feature>
<evidence type="ECO:0000256" key="1">
    <source>
        <dbReference type="SAM" id="MobiDB-lite"/>
    </source>
</evidence>
<evidence type="ECO:0000313" key="5">
    <source>
        <dbReference type="Proteomes" id="UP000317243"/>
    </source>
</evidence>
<feature type="transmembrane region" description="Helical" evidence="2">
    <location>
        <begin position="365"/>
        <end position="383"/>
    </location>
</feature>
<keyword evidence="4" id="KW-0418">Kinase</keyword>
<dbReference type="PANTHER" id="PTHR24348">
    <property type="entry name" value="SERINE/THREONINE-PROTEIN KINASE UNC-51-RELATED"/>
    <property type="match status" value="1"/>
</dbReference>
<comment type="caution">
    <text evidence="4">The sequence shown here is derived from an EMBL/GenBank/DDBJ whole genome shotgun (WGS) entry which is preliminary data.</text>
</comment>
<keyword evidence="5" id="KW-1185">Reference proteome</keyword>
<gene>
    <name evidence="4" type="primary">prkC_10</name>
    <name evidence="4" type="ORF">KOR42_34910</name>
</gene>
<dbReference type="OrthoDB" id="6111975at2"/>
<dbReference type="GO" id="GO:0005524">
    <property type="term" value="F:ATP binding"/>
    <property type="evidence" value="ECO:0007669"/>
    <property type="project" value="InterPro"/>
</dbReference>
<feature type="transmembrane region" description="Helical" evidence="2">
    <location>
        <begin position="425"/>
        <end position="446"/>
    </location>
</feature>
<dbReference type="Proteomes" id="UP000317243">
    <property type="component" value="Unassembled WGS sequence"/>
</dbReference>
<keyword evidence="4" id="KW-0808">Transferase</keyword>
<feature type="transmembrane region" description="Helical" evidence="2">
    <location>
        <begin position="466"/>
        <end position="487"/>
    </location>
</feature>
<feature type="transmembrane region" description="Helical" evidence="2">
    <location>
        <begin position="577"/>
        <end position="596"/>
    </location>
</feature>
<dbReference type="GO" id="GO:0004674">
    <property type="term" value="F:protein serine/threonine kinase activity"/>
    <property type="evidence" value="ECO:0007669"/>
    <property type="project" value="UniProtKB-EC"/>
</dbReference>
<dbReference type="SMART" id="SM00220">
    <property type="entry name" value="S_TKc"/>
    <property type="match status" value="1"/>
</dbReference>
<dbReference type="AlphaFoldDB" id="A0A5C5WNL5"/>
<evidence type="ECO:0000313" key="4">
    <source>
        <dbReference type="EMBL" id="TWT51603.1"/>
    </source>
</evidence>
<reference evidence="4 5" key="1">
    <citation type="submission" date="2019-02" db="EMBL/GenBank/DDBJ databases">
        <title>Deep-cultivation of Planctomycetes and their phenomic and genomic characterization uncovers novel biology.</title>
        <authorList>
            <person name="Wiegand S."/>
            <person name="Jogler M."/>
            <person name="Boedeker C."/>
            <person name="Pinto D."/>
            <person name="Vollmers J."/>
            <person name="Rivas-Marin E."/>
            <person name="Kohn T."/>
            <person name="Peeters S.H."/>
            <person name="Heuer A."/>
            <person name="Rast P."/>
            <person name="Oberbeckmann S."/>
            <person name="Bunk B."/>
            <person name="Jeske O."/>
            <person name="Meyerdierks A."/>
            <person name="Storesund J.E."/>
            <person name="Kallscheuer N."/>
            <person name="Luecker S."/>
            <person name="Lage O.M."/>
            <person name="Pohl T."/>
            <person name="Merkel B.J."/>
            <person name="Hornburger P."/>
            <person name="Mueller R.-W."/>
            <person name="Bruemmer F."/>
            <person name="Labrenz M."/>
            <person name="Spormann A.M."/>
            <person name="Op Den Camp H."/>
            <person name="Overmann J."/>
            <person name="Amann R."/>
            <person name="Jetten M.S.M."/>
            <person name="Mascher T."/>
            <person name="Medema M.H."/>
            <person name="Devos D.P."/>
            <person name="Kaster A.-K."/>
            <person name="Ovreas L."/>
            <person name="Rohde M."/>
            <person name="Galperin M.Y."/>
            <person name="Jogler C."/>
        </authorList>
    </citation>
    <scope>NUCLEOTIDE SEQUENCE [LARGE SCALE GENOMIC DNA]</scope>
    <source>
        <strain evidence="4 5">KOR42</strain>
    </source>
</reference>
<sequence length="633" mass="69238">MSSSRIANGHPSSRRAERASKNMKFTFAPESRPLEGYTIKRAIYRGGFGEVYYALSDAGREVALKLLQHNSDVELRGVQQCLNLSHPNLVTIFDVRQDGDGDHWIIMEYIAGETLDATLRRQSSGMPVESVRSWLRGLTDGMAYLHSRGLVHRDLKPANMFMENGVVKIGDVGLSKFIAPSRHSAQTQSVGTVHYMAPEVAKGRYGREVDIYAIGIILYEMLTGKLPFDGESTGEILMKHLSEPPDLSPLPPRLQPVIEMALRKDPKERFSRVEALQRAFEEAVLGVSPPKSTEEVPAAPGHARVPDRDGKQDAGFVQLPEGRPSAKKGQKGCATSCGPAPGWMKGVAFGGLGLLVMGTVFGWDLSFPMVVSILFTSGLITYSRSKKANRKTKLNQARRAAAVNVSAPQPPPQNLRRSWGTTGDLLGSMFLTVPIAAMLITCLAALKPSLLGGASSLSDIDPANLGLFASMTILSSWALITIPFSVLRAPEHRFRSISRYHYGLAGLFVGVVAYLIEQYLMVSDLGTPSRAIFSRLGDQSLFIDGVPSWIGFMAFFATLFSFANWQEMSSPRRKDRFSISSVVGVGFVAWLTTTVFAFPTQFGLALAVIIACVTQLSSPFDDWRSKQKSRKVA</sequence>
<feature type="transmembrane region" description="Helical" evidence="2">
    <location>
        <begin position="602"/>
        <end position="620"/>
    </location>
</feature>
<dbReference type="EMBL" id="SIHI01000012">
    <property type="protein sequence ID" value="TWT51603.1"/>
    <property type="molecule type" value="Genomic_DNA"/>
</dbReference>
<organism evidence="4 5">
    <name type="scientific">Thalassoglobus neptunius</name>
    <dbReference type="NCBI Taxonomy" id="1938619"/>
    <lineage>
        <taxon>Bacteria</taxon>
        <taxon>Pseudomonadati</taxon>
        <taxon>Planctomycetota</taxon>
        <taxon>Planctomycetia</taxon>
        <taxon>Planctomycetales</taxon>
        <taxon>Planctomycetaceae</taxon>
        <taxon>Thalassoglobus</taxon>
    </lineage>
</organism>
<keyword evidence="2" id="KW-1133">Transmembrane helix</keyword>
<feature type="domain" description="Protein kinase" evidence="3">
    <location>
        <begin position="37"/>
        <end position="281"/>
    </location>
</feature>
<dbReference type="InterPro" id="IPR000719">
    <property type="entry name" value="Prot_kinase_dom"/>
</dbReference>
<dbReference type="Gene3D" id="1.10.510.10">
    <property type="entry name" value="Transferase(Phosphotransferase) domain 1"/>
    <property type="match status" value="1"/>
</dbReference>
<dbReference type="SUPFAM" id="SSF56112">
    <property type="entry name" value="Protein kinase-like (PK-like)"/>
    <property type="match status" value="1"/>
</dbReference>
<keyword evidence="2" id="KW-0812">Transmembrane</keyword>
<dbReference type="InterPro" id="IPR008271">
    <property type="entry name" value="Ser/Thr_kinase_AS"/>
</dbReference>
<dbReference type="PROSITE" id="PS00108">
    <property type="entry name" value="PROTEIN_KINASE_ST"/>
    <property type="match status" value="1"/>
</dbReference>
<feature type="transmembrane region" description="Helical" evidence="2">
    <location>
        <begin position="499"/>
        <end position="516"/>
    </location>
</feature>
<evidence type="ECO:0000259" key="3">
    <source>
        <dbReference type="PROSITE" id="PS50011"/>
    </source>
</evidence>
<evidence type="ECO:0000256" key="2">
    <source>
        <dbReference type="SAM" id="Phobius"/>
    </source>
</evidence>
<accession>A0A5C5WNL5</accession>
<dbReference type="InterPro" id="IPR045269">
    <property type="entry name" value="Atg1-like"/>
</dbReference>
<feature type="transmembrane region" description="Helical" evidence="2">
    <location>
        <begin position="546"/>
        <end position="565"/>
    </location>
</feature>
<name>A0A5C5WNL5_9PLAN</name>